<gene>
    <name evidence="1" type="ORF">CF15_02590</name>
</gene>
<sequence length="76" mass="8629">MTSGSCVIDYSYLEYFARLFGKLYEDVFEAYSRTPQHISSRPHMERALHLVQSGLSAAQQLLAMCREAQGREKAPS</sequence>
<dbReference type="RefSeq" id="WP_058370399.1">
    <property type="nucleotide sequence ID" value="NZ_LNTB01000001.1"/>
</dbReference>
<protein>
    <submittedName>
        <fullName evidence="1">Uncharacterized protein</fullName>
    </submittedName>
</protein>
<dbReference type="EMBL" id="LNTB01000001">
    <property type="protein sequence ID" value="KSW11722.1"/>
    <property type="molecule type" value="Genomic_DNA"/>
</dbReference>
<dbReference type="Proteomes" id="UP000053352">
    <property type="component" value="Unassembled WGS sequence"/>
</dbReference>
<proteinExistence type="predicted"/>
<dbReference type="AlphaFoldDB" id="A0A0V8RUU0"/>
<dbReference type="STRING" id="2309.CF15_02590"/>
<evidence type="ECO:0000313" key="1">
    <source>
        <dbReference type="EMBL" id="KSW11722.1"/>
    </source>
</evidence>
<name>A0A0V8RUU0_PYROC</name>
<keyword evidence="2" id="KW-1185">Reference proteome</keyword>
<dbReference type="OrthoDB" id="384248at2157"/>
<reference evidence="1 2" key="1">
    <citation type="submission" date="2015-11" db="EMBL/GenBank/DDBJ databases">
        <title>Genome sequence of Pyrodictium occultum PL-19, a marine hyperthermophilic archaeon isolated from Volcano, Italy.</title>
        <authorList>
            <person name="Utturkar S."/>
            <person name="Huber H."/>
            <person name="Leptihn S."/>
            <person name="Brown S."/>
            <person name="Stetter K.O."/>
            <person name="Podar M."/>
        </authorList>
    </citation>
    <scope>NUCLEOTIDE SEQUENCE [LARGE SCALE GENOMIC DNA]</scope>
    <source>
        <strain evidence="1 2">PL-19</strain>
    </source>
</reference>
<organism evidence="1 2">
    <name type="scientific">Pyrodictium occultum</name>
    <dbReference type="NCBI Taxonomy" id="2309"/>
    <lineage>
        <taxon>Archaea</taxon>
        <taxon>Thermoproteota</taxon>
        <taxon>Thermoprotei</taxon>
        <taxon>Desulfurococcales</taxon>
        <taxon>Pyrodictiaceae</taxon>
        <taxon>Pyrodictium</taxon>
    </lineage>
</organism>
<evidence type="ECO:0000313" key="2">
    <source>
        <dbReference type="Proteomes" id="UP000053352"/>
    </source>
</evidence>
<comment type="caution">
    <text evidence="1">The sequence shown here is derived from an EMBL/GenBank/DDBJ whole genome shotgun (WGS) entry which is preliminary data.</text>
</comment>
<accession>A0A0V8RUU0</accession>